<dbReference type="EMBL" id="MCIA01000034">
    <property type="protein sequence ID" value="RKD28511.1"/>
    <property type="molecule type" value="Genomic_DNA"/>
</dbReference>
<evidence type="ECO:0000313" key="2">
    <source>
        <dbReference type="Proteomes" id="UP000284277"/>
    </source>
</evidence>
<dbReference type="Proteomes" id="UP000284277">
    <property type="component" value="Unassembled WGS sequence"/>
</dbReference>
<dbReference type="AlphaFoldDB" id="A0A419STD1"/>
<gene>
    <name evidence="1" type="ORF">BET01_09815</name>
</gene>
<name>A0A419STD1_9FIRM</name>
<dbReference type="OrthoDB" id="1727081at2"/>
<keyword evidence="2" id="KW-1185">Reference proteome</keyword>
<comment type="caution">
    <text evidence="1">The sequence shown here is derived from an EMBL/GenBank/DDBJ whole genome shotgun (WGS) entry which is preliminary data.</text>
</comment>
<sequence length="446" mass="51185">MDTRLLKKQMTTAYQYSYVRLVLNYYTLFESIAEEPRVSEHVSDCSTRLNELLSDYYSGKDVLEGVLALREDITRKVEVMTSYADCFQIFEYVLNRLERKFKVMPASSIHDDAFAKRLLEYITGSSETAVMNGRIKEVIGQLPVRLTKQKFFSLVMEGLSVYIGSPMESLKDMMYTLRTESMTRLPKDMDHGYQEFYKLLEQLRSIDYKKMTAESYENAIDNLGTVSEGLTKESGFYVMLQEIVNDFCVLILSGSEAVVDVKEEELYSSVVKEILHNFSKEEDSFGSDEIFLKLTQMEGRQETLYEKYLKIELPQADEEWYSNPHYIKSANVDILMSGSSFAELKCLSSKEESEKTEEEVLVDRLSLEKEAGAYLKELEDVFAGSSKQVVRAIMAKVLSDLPVYFGSIDEIQSYITGSLTSCLDEAEKETCKELLEELMDDENKLV</sequence>
<protein>
    <submittedName>
        <fullName evidence="1">Uncharacterized protein</fullName>
    </submittedName>
</protein>
<proteinExistence type="predicted"/>
<reference evidence="1 2" key="1">
    <citation type="submission" date="2016-08" db="EMBL/GenBank/DDBJ databases">
        <title>A new outlook on sporulation: Clostridium algidixylanolyticum.</title>
        <authorList>
            <person name="Poppleton D.I."/>
            <person name="Gribaldo S."/>
        </authorList>
    </citation>
    <scope>NUCLEOTIDE SEQUENCE [LARGE SCALE GENOMIC DNA]</scope>
    <source>
        <strain evidence="1 2">SPL73</strain>
    </source>
</reference>
<evidence type="ECO:0000313" key="1">
    <source>
        <dbReference type="EMBL" id="RKD28511.1"/>
    </source>
</evidence>
<organism evidence="1 2">
    <name type="scientific">Lacrimispora algidixylanolytica</name>
    <dbReference type="NCBI Taxonomy" id="94868"/>
    <lineage>
        <taxon>Bacteria</taxon>
        <taxon>Bacillati</taxon>
        <taxon>Bacillota</taxon>
        <taxon>Clostridia</taxon>
        <taxon>Lachnospirales</taxon>
        <taxon>Lachnospiraceae</taxon>
        <taxon>Lacrimispora</taxon>
    </lineage>
</organism>
<accession>A0A419STD1</accession>
<dbReference type="RefSeq" id="WP_120198472.1">
    <property type="nucleotide sequence ID" value="NZ_MCIA01000034.1"/>
</dbReference>